<dbReference type="Gene3D" id="3.30.460.40">
    <property type="match status" value="1"/>
</dbReference>
<feature type="compositionally biased region" description="Basic and acidic residues" evidence="1">
    <location>
        <begin position="247"/>
        <end position="259"/>
    </location>
</feature>
<sequence length="259" mass="28804">MLCAEAVSLARMGEMGRAEMRALYGEWAPRTSRDAAALMDGFDGDWWVAGGRALEAFTGVEREHDDLDVAILRADLPAFRDHVRGRFHVWAAFAGALKPVLPDDPDELPDGCGQVWLRPDAGSPWEFDVLLNPGSAGEWVNRREPQMTLALDDAAWVDTDGVRWLNPEIVLLLKAKHLRAKDRADFAAALPLLGEDQRAWLGEALAWAHPGHEWLARLEGEPDARHTGLEGLPPIDRARRHSHRRSRENSDRGGDGHQT</sequence>
<evidence type="ECO:0000313" key="3">
    <source>
        <dbReference type="Proteomes" id="UP000319514"/>
    </source>
</evidence>
<evidence type="ECO:0000256" key="1">
    <source>
        <dbReference type="SAM" id="MobiDB-lite"/>
    </source>
</evidence>
<dbReference type="EMBL" id="VFOQ01000001">
    <property type="protein sequence ID" value="TQL61255.1"/>
    <property type="molecule type" value="Genomic_DNA"/>
</dbReference>
<evidence type="ECO:0008006" key="4">
    <source>
        <dbReference type="Google" id="ProtNLM"/>
    </source>
</evidence>
<accession>A0A542ZLQ9</accession>
<comment type="caution">
    <text evidence="2">The sequence shown here is derived from an EMBL/GenBank/DDBJ whole genome shotgun (WGS) entry which is preliminary data.</text>
</comment>
<dbReference type="Proteomes" id="UP000319514">
    <property type="component" value="Unassembled WGS sequence"/>
</dbReference>
<gene>
    <name evidence="2" type="ORF">FB474_2663</name>
</gene>
<proteinExistence type="predicted"/>
<dbReference type="AlphaFoldDB" id="A0A542ZLQ9"/>
<name>A0A542ZLQ9_9MICO</name>
<feature type="region of interest" description="Disordered" evidence="1">
    <location>
        <begin position="225"/>
        <end position="259"/>
    </location>
</feature>
<keyword evidence="3" id="KW-1185">Reference proteome</keyword>
<protein>
    <recommendedName>
        <fullName evidence="4">Aminoglycoside-2''-adenylyltransferase</fullName>
    </recommendedName>
</protein>
<reference evidence="2 3" key="1">
    <citation type="submission" date="2019-06" db="EMBL/GenBank/DDBJ databases">
        <title>Sequencing the genomes of 1000 actinobacteria strains.</title>
        <authorList>
            <person name="Klenk H.-P."/>
        </authorList>
    </citation>
    <scope>NUCLEOTIDE SEQUENCE [LARGE SCALE GENOMIC DNA]</scope>
    <source>
        <strain evidence="2 3">DSM 18082</strain>
    </source>
</reference>
<evidence type="ECO:0000313" key="2">
    <source>
        <dbReference type="EMBL" id="TQL61255.1"/>
    </source>
</evidence>
<organism evidence="2 3">
    <name type="scientific">Oryzihumus leptocrescens</name>
    <dbReference type="NCBI Taxonomy" id="297536"/>
    <lineage>
        <taxon>Bacteria</taxon>
        <taxon>Bacillati</taxon>
        <taxon>Actinomycetota</taxon>
        <taxon>Actinomycetes</taxon>
        <taxon>Micrococcales</taxon>
        <taxon>Intrasporangiaceae</taxon>
        <taxon>Oryzihumus</taxon>
    </lineage>
</organism>